<proteinExistence type="predicted"/>
<evidence type="ECO:0000313" key="1">
    <source>
        <dbReference type="EMBL" id="CAH1391132.1"/>
    </source>
</evidence>
<name>A0A9P0E2E7_NEZVI</name>
<sequence>MCCSVITERKIHTMKIVFSKHERALTYKQALSIFHTPGSSVSFNHLTQLITTQLKKFRIFCVNLYSQKKKKKKVNILNSIFLPLLRKESIEIGSNFLMYSFQQISMFYSPSCPKKLILT</sequence>
<protein>
    <submittedName>
        <fullName evidence="1">Uncharacterized protein</fullName>
    </submittedName>
</protein>
<gene>
    <name evidence="1" type="ORF">NEZAVI_LOCUS2211</name>
</gene>
<reference evidence="1" key="1">
    <citation type="submission" date="2022-01" db="EMBL/GenBank/DDBJ databases">
        <authorList>
            <person name="King R."/>
        </authorList>
    </citation>
    <scope>NUCLEOTIDE SEQUENCE</scope>
</reference>
<dbReference type="EMBL" id="OV725077">
    <property type="protein sequence ID" value="CAH1391132.1"/>
    <property type="molecule type" value="Genomic_DNA"/>
</dbReference>
<keyword evidence="2" id="KW-1185">Reference proteome</keyword>
<dbReference type="AlphaFoldDB" id="A0A9P0E2E7"/>
<dbReference type="Proteomes" id="UP001152798">
    <property type="component" value="Chromosome 1"/>
</dbReference>
<evidence type="ECO:0000313" key="2">
    <source>
        <dbReference type="Proteomes" id="UP001152798"/>
    </source>
</evidence>
<organism evidence="1 2">
    <name type="scientific">Nezara viridula</name>
    <name type="common">Southern green stink bug</name>
    <name type="synonym">Cimex viridulus</name>
    <dbReference type="NCBI Taxonomy" id="85310"/>
    <lineage>
        <taxon>Eukaryota</taxon>
        <taxon>Metazoa</taxon>
        <taxon>Ecdysozoa</taxon>
        <taxon>Arthropoda</taxon>
        <taxon>Hexapoda</taxon>
        <taxon>Insecta</taxon>
        <taxon>Pterygota</taxon>
        <taxon>Neoptera</taxon>
        <taxon>Paraneoptera</taxon>
        <taxon>Hemiptera</taxon>
        <taxon>Heteroptera</taxon>
        <taxon>Panheteroptera</taxon>
        <taxon>Pentatomomorpha</taxon>
        <taxon>Pentatomoidea</taxon>
        <taxon>Pentatomidae</taxon>
        <taxon>Pentatominae</taxon>
        <taxon>Nezara</taxon>
    </lineage>
</organism>
<accession>A0A9P0E2E7</accession>